<evidence type="ECO:0000313" key="1">
    <source>
        <dbReference type="EMBL" id="GAV05695.1"/>
    </source>
</evidence>
<dbReference type="InterPro" id="IPR014541">
    <property type="entry name" value="Amdntrnsf_FN0238"/>
</dbReference>
<dbReference type="Pfam" id="PF19420">
    <property type="entry name" value="DDAH_eukar"/>
    <property type="match status" value="1"/>
</dbReference>
<organism evidence="1 2">
    <name type="scientific">Ramazzottius varieornatus</name>
    <name type="common">Water bear</name>
    <name type="synonym">Tardigrade</name>
    <dbReference type="NCBI Taxonomy" id="947166"/>
    <lineage>
        <taxon>Eukaryota</taxon>
        <taxon>Metazoa</taxon>
        <taxon>Ecdysozoa</taxon>
        <taxon>Tardigrada</taxon>
        <taxon>Eutardigrada</taxon>
        <taxon>Parachela</taxon>
        <taxon>Hypsibioidea</taxon>
        <taxon>Ramazzottiidae</taxon>
        <taxon>Ramazzottius</taxon>
    </lineage>
</organism>
<sequence>MESTQQSASAVFMVRPGRFTFNPEAALDNVFQQQSTLDATILHHTVLKEFDNVVDTLISCGITVHVYQDLDEPHKPDAIFPNNWISLHSNGEVLLYPMCHPNRRLERRPDIIDDLRTRYVITNVTDFSEKEQTGTYLEGTGSIIFDHINRRAYGSLSKRTDLQLLEHVASYLGYRTISFRSYDEQGLPIYHTNVMMCIGTNFAVVCLECIQDPEERRTVKKSLEKTGHTMVDITVKQVRNFAGNMLTLRPRGTVAIERELLVMSQNAFDSLTSEQMEVLHKYCKIVTVSIPIIEKIGGGGVRCMLAEIFLPTM</sequence>
<dbReference type="PIRSF" id="PIRSF028188">
    <property type="entry name" value="Amdntrnsf_FN0238"/>
    <property type="match status" value="1"/>
</dbReference>
<dbReference type="PANTHER" id="PTHR43224:SF1">
    <property type="entry name" value="AMIDINOTRANSFERASE"/>
    <property type="match status" value="1"/>
</dbReference>
<dbReference type="STRING" id="947166.A0A1D1VW59"/>
<dbReference type="AlphaFoldDB" id="A0A1D1VW59"/>
<dbReference type="EMBL" id="BDGG01000012">
    <property type="protein sequence ID" value="GAV05695.1"/>
    <property type="molecule type" value="Genomic_DNA"/>
</dbReference>
<dbReference type="OrthoDB" id="14321at2759"/>
<protein>
    <recommendedName>
        <fullName evidence="3">Amidinotransferase</fullName>
    </recommendedName>
</protein>
<reference evidence="1 2" key="1">
    <citation type="journal article" date="2016" name="Nat. Commun.">
        <title>Extremotolerant tardigrade genome and improved radiotolerance of human cultured cells by tardigrade-unique protein.</title>
        <authorList>
            <person name="Hashimoto T."/>
            <person name="Horikawa D.D."/>
            <person name="Saito Y."/>
            <person name="Kuwahara H."/>
            <person name="Kozuka-Hata H."/>
            <person name="Shin-I T."/>
            <person name="Minakuchi Y."/>
            <person name="Ohishi K."/>
            <person name="Motoyama A."/>
            <person name="Aizu T."/>
            <person name="Enomoto A."/>
            <person name="Kondo K."/>
            <person name="Tanaka S."/>
            <person name="Hara Y."/>
            <person name="Koshikawa S."/>
            <person name="Sagara H."/>
            <person name="Miura T."/>
            <person name="Yokobori S."/>
            <person name="Miyagawa K."/>
            <person name="Suzuki Y."/>
            <person name="Kubo T."/>
            <person name="Oyama M."/>
            <person name="Kohara Y."/>
            <person name="Fujiyama A."/>
            <person name="Arakawa K."/>
            <person name="Katayama T."/>
            <person name="Toyoda A."/>
            <person name="Kunieda T."/>
        </authorList>
    </citation>
    <scope>NUCLEOTIDE SEQUENCE [LARGE SCALE GENOMIC DNA]</scope>
    <source>
        <strain evidence="1 2">YOKOZUNA-1</strain>
    </source>
</reference>
<name>A0A1D1VW59_RAMVA</name>
<dbReference type="NCBIfam" id="NF046062">
    <property type="entry name" value="citrull_CtlX"/>
    <property type="match status" value="1"/>
</dbReference>
<comment type="caution">
    <text evidence="1">The sequence shown here is derived from an EMBL/GenBank/DDBJ whole genome shotgun (WGS) entry which is preliminary data.</text>
</comment>
<proteinExistence type="predicted"/>
<dbReference type="Proteomes" id="UP000186922">
    <property type="component" value="Unassembled WGS sequence"/>
</dbReference>
<dbReference type="Gene3D" id="3.75.10.10">
    <property type="entry name" value="L-arginine/glycine Amidinotransferase, Chain A"/>
    <property type="match status" value="1"/>
</dbReference>
<gene>
    <name evidence="1" type="primary">RvY_15787-1</name>
    <name evidence="1" type="synonym">RvY_15787.1</name>
    <name evidence="1" type="ORF">RvY_15787</name>
</gene>
<evidence type="ECO:0008006" key="3">
    <source>
        <dbReference type="Google" id="ProtNLM"/>
    </source>
</evidence>
<dbReference type="SUPFAM" id="SSF55909">
    <property type="entry name" value="Pentein"/>
    <property type="match status" value="1"/>
</dbReference>
<dbReference type="PANTHER" id="PTHR43224">
    <property type="entry name" value="AMIDINOTRANSFERASE"/>
    <property type="match status" value="1"/>
</dbReference>
<accession>A0A1D1VW59</accession>
<keyword evidence="2" id="KW-1185">Reference proteome</keyword>
<evidence type="ECO:0000313" key="2">
    <source>
        <dbReference type="Proteomes" id="UP000186922"/>
    </source>
</evidence>